<accession>A0A0F9GST6</accession>
<dbReference type="EMBL" id="LAZR01019117">
    <property type="protein sequence ID" value="KKL93701.1"/>
    <property type="molecule type" value="Genomic_DNA"/>
</dbReference>
<proteinExistence type="predicted"/>
<reference evidence="2" key="1">
    <citation type="journal article" date="2015" name="Nature">
        <title>Complex archaea that bridge the gap between prokaryotes and eukaryotes.</title>
        <authorList>
            <person name="Spang A."/>
            <person name="Saw J.H."/>
            <person name="Jorgensen S.L."/>
            <person name="Zaremba-Niedzwiedzka K."/>
            <person name="Martijn J."/>
            <person name="Lind A.E."/>
            <person name="van Eijk R."/>
            <person name="Schleper C."/>
            <person name="Guy L."/>
            <person name="Ettema T.J."/>
        </authorList>
    </citation>
    <scope>NUCLEOTIDE SEQUENCE</scope>
</reference>
<name>A0A0F9GST6_9ZZZZ</name>
<gene>
    <name evidence="2" type="ORF">LCGC14_1872050</name>
</gene>
<evidence type="ECO:0000256" key="1">
    <source>
        <dbReference type="SAM" id="MobiDB-lite"/>
    </source>
</evidence>
<dbReference type="AlphaFoldDB" id="A0A0F9GST6"/>
<sequence length="86" mass="8848">MAFSIRGLDPGASGKGAPNRATYGTTADNAATGEGANYFDSVSGALDNDFNQGEIFCVWSDAAIQYGYTISAGVVTLDTGNKNTLD</sequence>
<feature type="region of interest" description="Disordered" evidence="1">
    <location>
        <begin position="1"/>
        <end position="28"/>
    </location>
</feature>
<protein>
    <submittedName>
        <fullName evidence="2">Uncharacterized protein</fullName>
    </submittedName>
</protein>
<comment type="caution">
    <text evidence="2">The sequence shown here is derived from an EMBL/GenBank/DDBJ whole genome shotgun (WGS) entry which is preliminary data.</text>
</comment>
<evidence type="ECO:0000313" key="2">
    <source>
        <dbReference type="EMBL" id="KKL93701.1"/>
    </source>
</evidence>
<organism evidence="2">
    <name type="scientific">marine sediment metagenome</name>
    <dbReference type="NCBI Taxonomy" id="412755"/>
    <lineage>
        <taxon>unclassified sequences</taxon>
        <taxon>metagenomes</taxon>
        <taxon>ecological metagenomes</taxon>
    </lineage>
</organism>